<dbReference type="Proteomes" id="UP000887576">
    <property type="component" value="Unplaced"/>
</dbReference>
<proteinExistence type="predicted"/>
<reference evidence="2" key="1">
    <citation type="submission" date="2022-11" db="UniProtKB">
        <authorList>
            <consortium name="WormBaseParasite"/>
        </authorList>
    </citation>
    <scope>IDENTIFICATION</scope>
</reference>
<accession>A0AC34RJ01</accession>
<dbReference type="WBParaSite" id="JU765_v2.g7336.t1">
    <property type="protein sequence ID" value="JU765_v2.g7336.t1"/>
    <property type="gene ID" value="JU765_v2.g7336"/>
</dbReference>
<name>A0AC34RJ01_9BILA</name>
<sequence>MADLSNMILYYISEACNLNIWNERMSENAMEKESKEDSQVLSFKPKLAGFSASNNACEVDYKPNKVFAKTDSNIVTKIVKEKIVSDSSVVSEASNTGAHPASFGGKVKRLINMFNSQNSGCKTESSIDGSSTKSQKVGGLFESPVSENQFTDNLNYWKGRVCQSPDQNEHSKSENDKRNETTPKAIPIRTKDVVDELVSSEKILTVNRRCMTEEKIIDKIKQIRFNNVIVSVCRDLLPSANHYIYLFVMIKHCDFTEILAINSGCLNRFTYFKTKMARGSLQYPLESLVEQAKSTFENDGCKELWLTSEDLSAHGRDIGLVLPDLLNELVKIIPNDCMMRLGMANPPYILNYLDDIAKILNHPRVYSFATDFICAFPIETADDFEESSSLVKKDKFPSLFISQLEEDKNVDLPEQQLDFASSNSSISNFSFLSDDINQEVKNFHIPNLQFDSDDDEVSNRGSSENILRDNLLYMTEKQQQDIIEQLVDMIQFQSKHALQIGNALKTLRTEAKFTSTLTKTEVEWFAEIPSERLTEAVLLYRNSIINARRFGLMKIAIDKDLTYIVPRAKIRFNNVTVSVFRDLLPSANHYIYLFVMIKHRDQIAASRPIYVNEALHHGIGFVEFIDGLEIEEVSADFSVIIEVYGAVYEKQLDAWSMNDFHCLNGFFPNSPDYAISEPEQFTRMGQLTLTRQNLQISPQRLKNTKYPVEPRIAFSYICQVTDSDDLKWQGFISIYRMVEGRGAWKRSFGKIANGRLNLWNYPEDAKINVPLLSLNICDMSGPAQPSNDEELGSEHSFVMKLIDAKNSIVRIMLSTAERERVLATINASYEFHNTWAQF</sequence>
<protein>
    <submittedName>
        <fullName evidence="2">Uncharacterized protein</fullName>
    </submittedName>
</protein>
<evidence type="ECO:0000313" key="1">
    <source>
        <dbReference type="Proteomes" id="UP000887576"/>
    </source>
</evidence>
<organism evidence="1 2">
    <name type="scientific">Panagrolaimus sp. JU765</name>
    <dbReference type="NCBI Taxonomy" id="591449"/>
    <lineage>
        <taxon>Eukaryota</taxon>
        <taxon>Metazoa</taxon>
        <taxon>Ecdysozoa</taxon>
        <taxon>Nematoda</taxon>
        <taxon>Chromadorea</taxon>
        <taxon>Rhabditida</taxon>
        <taxon>Tylenchina</taxon>
        <taxon>Panagrolaimomorpha</taxon>
        <taxon>Panagrolaimoidea</taxon>
        <taxon>Panagrolaimidae</taxon>
        <taxon>Panagrolaimus</taxon>
    </lineage>
</organism>
<evidence type="ECO:0000313" key="2">
    <source>
        <dbReference type="WBParaSite" id="JU765_v2.g7336.t1"/>
    </source>
</evidence>